<dbReference type="STRING" id="1193518.BN13_40063"/>
<dbReference type="CDD" id="cd16833">
    <property type="entry name" value="YfiH"/>
    <property type="match status" value="1"/>
</dbReference>
<dbReference type="GO" id="GO:0017061">
    <property type="term" value="F:S-methyl-5-thioadenosine phosphorylase activity"/>
    <property type="evidence" value="ECO:0007669"/>
    <property type="project" value="UniProtKB-EC"/>
</dbReference>
<dbReference type="InterPro" id="IPR038371">
    <property type="entry name" value="Cu_polyphenol_OxRdtase_sf"/>
</dbReference>
<organism evidence="12 13">
    <name type="scientific">Nostocoides jenkinsii Ben 74</name>
    <dbReference type="NCBI Taxonomy" id="1193518"/>
    <lineage>
        <taxon>Bacteria</taxon>
        <taxon>Bacillati</taxon>
        <taxon>Actinomycetota</taxon>
        <taxon>Actinomycetes</taxon>
        <taxon>Micrococcales</taxon>
        <taxon>Intrasporangiaceae</taxon>
        <taxon>Nostocoides</taxon>
    </lineage>
</organism>
<evidence type="ECO:0000256" key="9">
    <source>
        <dbReference type="ARBA" id="ARBA00047989"/>
    </source>
</evidence>
<proteinExistence type="inferred from homology"/>
<comment type="function">
    <text evidence="2">Purine nucleoside enzyme that catalyzes the phosphorolysis of adenosine and inosine nucleosides, yielding D-ribose 1-phosphate and the respective free bases, adenine and hypoxanthine. Also catalyzes the phosphorolysis of S-methyl-5'-thioadenosine into adenine and S-methyl-5-thio-alpha-D-ribose 1-phosphate. Also has adenosine deaminase activity.</text>
</comment>
<comment type="caution">
    <text evidence="12">The sequence shown here is derived from an EMBL/GenBank/DDBJ whole genome shotgun (WGS) entry which is preliminary data.</text>
</comment>
<evidence type="ECO:0000256" key="11">
    <source>
        <dbReference type="ARBA" id="ARBA00049893"/>
    </source>
</evidence>
<dbReference type="Pfam" id="PF02578">
    <property type="entry name" value="Cu-oxidase_4"/>
    <property type="match status" value="1"/>
</dbReference>
<name>A0A077M884_9MICO</name>
<sequence>MFAWQDVAGPIHRVVTDRHGGTSASSFSSLNLGDHVGDDPTSVRANRELVAERLGVAAERIAFMRQVHGSRLVHLSAADLRDEDPDRSYPQADALVTREPEVALVVMVADCIPVLLHAPGTDVIAVAHVGRPGLAACLLDTVVAAMRDLGAGPIEAVLGPSICGPCYEVPDGMRRDVAAVAPEAFTTTSHGTPGLDLPAGALGQLTRLGVRAERLDACTRERADLFSYRRDGVTGRFGGAIVRHTT</sequence>
<keyword evidence="6" id="KW-0378">Hydrolase</keyword>
<dbReference type="PANTHER" id="PTHR30616:SF2">
    <property type="entry name" value="PURINE NUCLEOSIDE PHOSPHORYLASE LACC1"/>
    <property type="match status" value="1"/>
</dbReference>
<comment type="catalytic activity">
    <reaction evidence="9">
        <text>adenosine + H2O + H(+) = inosine + NH4(+)</text>
        <dbReference type="Rhea" id="RHEA:24408"/>
        <dbReference type="ChEBI" id="CHEBI:15377"/>
        <dbReference type="ChEBI" id="CHEBI:15378"/>
        <dbReference type="ChEBI" id="CHEBI:16335"/>
        <dbReference type="ChEBI" id="CHEBI:17596"/>
        <dbReference type="ChEBI" id="CHEBI:28938"/>
        <dbReference type="EC" id="3.5.4.4"/>
    </reaction>
    <physiologicalReaction direction="left-to-right" evidence="9">
        <dbReference type="Rhea" id="RHEA:24409"/>
    </physiologicalReaction>
</comment>
<reference evidence="12 13" key="1">
    <citation type="journal article" date="2013" name="ISME J.">
        <title>A metabolic model for members of the genus Tetrasphaera involved in enhanced biological phosphorus removal.</title>
        <authorList>
            <person name="Kristiansen R."/>
            <person name="Nguyen H.T.T."/>
            <person name="Saunders A.M."/>
            <person name="Nielsen J.L."/>
            <person name="Wimmer R."/>
            <person name="Le V.Q."/>
            <person name="McIlroy S.J."/>
            <person name="Petrovski S."/>
            <person name="Seviour R.J."/>
            <person name="Calteau A."/>
            <person name="Nielsen K.L."/>
            <person name="Nielsen P.H."/>
        </authorList>
    </citation>
    <scope>NUCLEOTIDE SEQUENCE [LARGE SCALE GENOMIC DNA]</scope>
    <source>
        <strain evidence="12 13">Ben 74</strain>
    </source>
</reference>
<evidence type="ECO:0000256" key="4">
    <source>
        <dbReference type="ARBA" id="ARBA00022679"/>
    </source>
</evidence>
<comment type="similarity">
    <text evidence="3">Belongs to the purine nucleoside phosphorylase YfiH/LACC1 family.</text>
</comment>
<dbReference type="EMBL" id="CAJC01000150">
    <property type="protein sequence ID" value="CCI53511.1"/>
    <property type="molecule type" value="Genomic_DNA"/>
</dbReference>
<dbReference type="PANTHER" id="PTHR30616">
    <property type="entry name" value="UNCHARACTERIZED PROTEIN YFIH"/>
    <property type="match status" value="1"/>
</dbReference>
<dbReference type="GO" id="GO:0005507">
    <property type="term" value="F:copper ion binding"/>
    <property type="evidence" value="ECO:0007669"/>
    <property type="project" value="TreeGrafter"/>
</dbReference>
<keyword evidence="5" id="KW-0479">Metal-binding</keyword>
<evidence type="ECO:0008006" key="14">
    <source>
        <dbReference type="Google" id="ProtNLM"/>
    </source>
</evidence>
<dbReference type="AlphaFoldDB" id="A0A077M884"/>
<dbReference type="SUPFAM" id="SSF64438">
    <property type="entry name" value="CNF1/YfiH-like putative cysteine hydrolases"/>
    <property type="match status" value="1"/>
</dbReference>
<evidence type="ECO:0000256" key="5">
    <source>
        <dbReference type="ARBA" id="ARBA00022723"/>
    </source>
</evidence>
<keyword evidence="7" id="KW-0862">Zinc</keyword>
<accession>A0A077M884</accession>
<gene>
    <name evidence="12" type="ORF">BN13_40063</name>
</gene>
<evidence type="ECO:0000256" key="2">
    <source>
        <dbReference type="ARBA" id="ARBA00003215"/>
    </source>
</evidence>
<evidence type="ECO:0000256" key="3">
    <source>
        <dbReference type="ARBA" id="ARBA00007353"/>
    </source>
</evidence>
<dbReference type="RefSeq" id="WP_048543863.1">
    <property type="nucleotide sequence ID" value="NZ_HF571038.1"/>
</dbReference>
<keyword evidence="8" id="KW-0186">Copper</keyword>
<evidence type="ECO:0000256" key="8">
    <source>
        <dbReference type="ARBA" id="ARBA00023008"/>
    </source>
</evidence>
<evidence type="ECO:0000313" key="13">
    <source>
        <dbReference type="Proteomes" id="UP000035720"/>
    </source>
</evidence>
<comment type="catalytic activity">
    <reaction evidence="11">
        <text>S-methyl-5'-thioadenosine + phosphate = 5-(methylsulfanyl)-alpha-D-ribose 1-phosphate + adenine</text>
        <dbReference type="Rhea" id="RHEA:11852"/>
        <dbReference type="ChEBI" id="CHEBI:16708"/>
        <dbReference type="ChEBI" id="CHEBI:17509"/>
        <dbReference type="ChEBI" id="CHEBI:43474"/>
        <dbReference type="ChEBI" id="CHEBI:58533"/>
        <dbReference type="EC" id="2.4.2.28"/>
    </reaction>
    <physiologicalReaction direction="left-to-right" evidence="11">
        <dbReference type="Rhea" id="RHEA:11853"/>
    </physiologicalReaction>
</comment>
<keyword evidence="4" id="KW-0808">Transferase</keyword>
<protein>
    <recommendedName>
        <fullName evidence="14">Purine nucleoside phosphorylase</fullName>
    </recommendedName>
</protein>
<comment type="catalytic activity">
    <reaction evidence="10">
        <text>adenosine + phosphate = alpha-D-ribose 1-phosphate + adenine</text>
        <dbReference type="Rhea" id="RHEA:27642"/>
        <dbReference type="ChEBI" id="CHEBI:16335"/>
        <dbReference type="ChEBI" id="CHEBI:16708"/>
        <dbReference type="ChEBI" id="CHEBI:43474"/>
        <dbReference type="ChEBI" id="CHEBI:57720"/>
        <dbReference type="EC" id="2.4.2.1"/>
    </reaction>
    <physiologicalReaction direction="left-to-right" evidence="10">
        <dbReference type="Rhea" id="RHEA:27643"/>
    </physiologicalReaction>
</comment>
<evidence type="ECO:0000256" key="7">
    <source>
        <dbReference type="ARBA" id="ARBA00022833"/>
    </source>
</evidence>
<evidence type="ECO:0000256" key="6">
    <source>
        <dbReference type="ARBA" id="ARBA00022801"/>
    </source>
</evidence>
<dbReference type="Proteomes" id="UP000035720">
    <property type="component" value="Unassembled WGS sequence"/>
</dbReference>
<evidence type="ECO:0000256" key="10">
    <source>
        <dbReference type="ARBA" id="ARBA00048968"/>
    </source>
</evidence>
<dbReference type="InterPro" id="IPR003730">
    <property type="entry name" value="Cu_polyphenol_OxRdtase"/>
</dbReference>
<dbReference type="GO" id="GO:0016787">
    <property type="term" value="F:hydrolase activity"/>
    <property type="evidence" value="ECO:0007669"/>
    <property type="project" value="UniProtKB-KW"/>
</dbReference>
<comment type="catalytic activity">
    <reaction evidence="1">
        <text>inosine + phosphate = alpha-D-ribose 1-phosphate + hypoxanthine</text>
        <dbReference type="Rhea" id="RHEA:27646"/>
        <dbReference type="ChEBI" id="CHEBI:17368"/>
        <dbReference type="ChEBI" id="CHEBI:17596"/>
        <dbReference type="ChEBI" id="CHEBI:43474"/>
        <dbReference type="ChEBI" id="CHEBI:57720"/>
        <dbReference type="EC" id="2.4.2.1"/>
    </reaction>
    <physiologicalReaction direction="left-to-right" evidence="1">
        <dbReference type="Rhea" id="RHEA:27647"/>
    </physiologicalReaction>
</comment>
<dbReference type="OrthoDB" id="4279at2"/>
<evidence type="ECO:0000313" key="12">
    <source>
        <dbReference type="EMBL" id="CCI53511.1"/>
    </source>
</evidence>
<keyword evidence="13" id="KW-1185">Reference proteome</keyword>
<evidence type="ECO:0000256" key="1">
    <source>
        <dbReference type="ARBA" id="ARBA00000553"/>
    </source>
</evidence>
<dbReference type="InterPro" id="IPR011324">
    <property type="entry name" value="Cytotoxic_necrot_fac-like_cat"/>
</dbReference>
<dbReference type="Gene3D" id="3.60.140.10">
    <property type="entry name" value="CNF1/YfiH-like putative cysteine hydrolases"/>
    <property type="match status" value="1"/>
</dbReference>